<reference evidence="3 4" key="1">
    <citation type="submission" date="2008-06" db="EMBL/GenBank/DDBJ databases">
        <title>Complete sequence of Chloroherpeton thalassium ATCC 35110.</title>
        <authorList>
            <consortium name="US DOE Joint Genome Institute"/>
            <person name="Lucas S."/>
            <person name="Copeland A."/>
            <person name="Lapidus A."/>
            <person name="Glavina del Rio T."/>
            <person name="Dalin E."/>
            <person name="Tice H."/>
            <person name="Bruce D."/>
            <person name="Goodwin L."/>
            <person name="Pitluck S."/>
            <person name="Schmutz J."/>
            <person name="Larimer F."/>
            <person name="Land M."/>
            <person name="Hauser L."/>
            <person name="Kyrpides N."/>
            <person name="Mikhailova N."/>
            <person name="Liu Z."/>
            <person name="Li T."/>
            <person name="Zhao F."/>
            <person name="Overmann J."/>
            <person name="Bryant D.A."/>
            <person name="Richardson P."/>
        </authorList>
    </citation>
    <scope>NUCLEOTIDE SEQUENCE [LARGE SCALE GENOMIC DNA]</scope>
    <source>
        <strain evidence="4">ATCC 35110 / GB-78</strain>
    </source>
</reference>
<dbReference type="eggNOG" id="COG1246">
    <property type="taxonomic scope" value="Bacteria"/>
</dbReference>
<evidence type="ECO:0000259" key="1">
    <source>
        <dbReference type="Pfam" id="PF00583"/>
    </source>
</evidence>
<dbReference type="CDD" id="cd04301">
    <property type="entry name" value="NAT_SF"/>
    <property type="match status" value="1"/>
</dbReference>
<dbReference type="EMBL" id="CP001100">
    <property type="protein sequence ID" value="ACF14920.1"/>
    <property type="molecule type" value="Genomic_DNA"/>
</dbReference>
<dbReference type="STRING" id="517418.Ctha_2471"/>
<dbReference type="RefSeq" id="WP_012501002.1">
    <property type="nucleotide sequence ID" value="NC_011026.1"/>
</dbReference>
<dbReference type="OrthoDB" id="3172674at2"/>
<dbReference type="GO" id="GO:0016747">
    <property type="term" value="F:acyltransferase activity, transferring groups other than amino-acyl groups"/>
    <property type="evidence" value="ECO:0007669"/>
    <property type="project" value="InterPro"/>
</dbReference>
<keyword evidence="3" id="KW-0808">Transferase</keyword>
<proteinExistence type="predicted"/>
<evidence type="ECO:0000313" key="4">
    <source>
        <dbReference type="Proteomes" id="UP000001208"/>
    </source>
</evidence>
<evidence type="ECO:0000259" key="2">
    <source>
        <dbReference type="Pfam" id="PF14268"/>
    </source>
</evidence>
<organism evidence="3 4">
    <name type="scientific">Chloroherpeton thalassium (strain ATCC 35110 / GB-78)</name>
    <dbReference type="NCBI Taxonomy" id="517418"/>
    <lineage>
        <taxon>Bacteria</taxon>
        <taxon>Pseudomonadati</taxon>
        <taxon>Chlorobiota</taxon>
        <taxon>Chlorobiia</taxon>
        <taxon>Chlorobiales</taxon>
        <taxon>Chloroherpetonaceae</taxon>
        <taxon>Chloroherpeton</taxon>
    </lineage>
</organism>
<keyword evidence="4" id="KW-1185">Reference proteome</keyword>
<protein>
    <submittedName>
        <fullName evidence="3">GCN5-related N-acetyltransferase</fullName>
    </submittedName>
</protein>
<gene>
    <name evidence="3" type="ordered locus">Ctha_2471</name>
</gene>
<dbReference type="Pfam" id="PF14268">
    <property type="entry name" value="YoaP"/>
    <property type="match status" value="1"/>
</dbReference>
<dbReference type="Gene3D" id="3.40.630.30">
    <property type="match status" value="1"/>
</dbReference>
<dbReference type="InterPro" id="IPR016181">
    <property type="entry name" value="Acyl_CoA_acyltransferase"/>
</dbReference>
<accession>B3QXK5</accession>
<sequence length="258" mass="29698">MNDIKIIDTTPENIYEYGVCGYKKMSTPGFPEKVQWAKSMFDKGLKIKTVYSEKDGVQGMIEYLPGEYSWRPVMAAKYMFIHCLFVGFRREYKGRGLAAKLLEICEEDAKKENMHGVAVVTRKGAFMAGKEIFVKRGYEMSDRAPSDFELMVKRFSSESYQPYFLIKNHSIPEKYQDGLIIIRTNQCPYTVKNVNEIRISAEEKYGIKPEIITLETHKEAQQSPCPFGAFCILYNGKVLAEHPISNKRFCNIMDKVVL</sequence>
<dbReference type="Proteomes" id="UP000001208">
    <property type="component" value="Chromosome"/>
</dbReference>
<dbReference type="InterPro" id="IPR025685">
    <property type="entry name" value="YoaP-like_dom"/>
</dbReference>
<dbReference type="InterPro" id="IPR000182">
    <property type="entry name" value="GNAT_dom"/>
</dbReference>
<dbReference type="SUPFAM" id="SSF55729">
    <property type="entry name" value="Acyl-CoA N-acyltransferases (Nat)"/>
    <property type="match status" value="1"/>
</dbReference>
<dbReference type="KEGG" id="cts:Ctha_2471"/>
<feature type="domain" description="YoaP-like" evidence="2">
    <location>
        <begin position="210"/>
        <end position="249"/>
    </location>
</feature>
<dbReference type="Pfam" id="PF00583">
    <property type="entry name" value="Acetyltransf_1"/>
    <property type="match status" value="1"/>
</dbReference>
<dbReference type="AlphaFoldDB" id="B3QXK5"/>
<feature type="domain" description="N-acetyltransferase" evidence="1">
    <location>
        <begin position="53"/>
        <end position="120"/>
    </location>
</feature>
<dbReference type="HOGENOM" id="CLU_075236_0_0_10"/>
<evidence type="ECO:0000313" key="3">
    <source>
        <dbReference type="EMBL" id="ACF14920.1"/>
    </source>
</evidence>
<name>B3QXK5_CHLT3</name>